<evidence type="ECO:0000313" key="4">
    <source>
        <dbReference type="Proteomes" id="UP000189761"/>
    </source>
</evidence>
<organism evidence="3 4">
    <name type="scientific">Heyndrickxia oleronia</name>
    <dbReference type="NCBI Taxonomy" id="38875"/>
    <lineage>
        <taxon>Bacteria</taxon>
        <taxon>Bacillati</taxon>
        <taxon>Bacillota</taxon>
        <taxon>Bacilli</taxon>
        <taxon>Bacillales</taxon>
        <taxon>Bacillaceae</taxon>
        <taxon>Heyndrickxia</taxon>
    </lineage>
</organism>
<gene>
    <name evidence="3" type="ORF">BWZ43_21570</name>
</gene>
<feature type="domain" description="YdbS-like PH" evidence="2">
    <location>
        <begin position="73"/>
        <end position="149"/>
    </location>
</feature>
<dbReference type="InterPro" id="IPR005182">
    <property type="entry name" value="YdbS-like_PH"/>
</dbReference>
<dbReference type="Proteomes" id="UP000189761">
    <property type="component" value="Unassembled WGS sequence"/>
</dbReference>
<dbReference type="Pfam" id="PF03703">
    <property type="entry name" value="bPH_2"/>
    <property type="match status" value="1"/>
</dbReference>
<keyword evidence="1" id="KW-1133">Transmembrane helix</keyword>
<name>A0A8E2I8Q9_9BACI</name>
<sequence>MEIYVPNKRISKSALTVWKITGSIHSLCIWVLSIIGTYLFIKYDWNRWFIVLAILIAFLYSVLFIFIIPNIRWKRWRYEIREKEIELQHGVFIIKRTLVPMIRVQHVDTVQGPLLRKYRLATITISTAATVHHIPTIDVIEAETVRQSISALARVDEEDV</sequence>
<accession>A0A8E2I8Q9</accession>
<reference evidence="3 4" key="1">
    <citation type="submission" date="2017-01" db="EMBL/GenBank/DDBJ databases">
        <title>Draft genome sequence of Bacillus oleronius.</title>
        <authorList>
            <person name="Allam M."/>
        </authorList>
    </citation>
    <scope>NUCLEOTIDE SEQUENCE [LARGE SCALE GENOMIC DNA]</scope>
    <source>
        <strain evidence="3 4">DSM 9356</strain>
    </source>
</reference>
<keyword evidence="1" id="KW-0812">Transmembrane</keyword>
<dbReference type="PANTHER" id="PTHR34473">
    <property type="entry name" value="UPF0699 TRANSMEMBRANE PROTEIN YDBS"/>
    <property type="match status" value="1"/>
</dbReference>
<dbReference type="RefSeq" id="WP_058005311.1">
    <property type="nucleotide sequence ID" value="NZ_CP065424.1"/>
</dbReference>
<dbReference type="AlphaFoldDB" id="A0A8E2I8Q9"/>
<keyword evidence="4" id="KW-1185">Reference proteome</keyword>
<keyword evidence="1" id="KW-0472">Membrane</keyword>
<evidence type="ECO:0000256" key="1">
    <source>
        <dbReference type="SAM" id="Phobius"/>
    </source>
</evidence>
<feature type="transmembrane region" description="Helical" evidence="1">
    <location>
        <begin position="20"/>
        <end position="41"/>
    </location>
</feature>
<dbReference type="PANTHER" id="PTHR34473:SF2">
    <property type="entry name" value="UPF0699 TRANSMEMBRANE PROTEIN YDBT"/>
    <property type="match status" value="1"/>
</dbReference>
<evidence type="ECO:0000259" key="2">
    <source>
        <dbReference type="Pfam" id="PF03703"/>
    </source>
</evidence>
<comment type="caution">
    <text evidence="3">The sequence shown here is derived from an EMBL/GenBank/DDBJ whole genome shotgun (WGS) entry which is preliminary data.</text>
</comment>
<proteinExistence type="predicted"/>
<dbReference type="EMBL" id="MTLA01000330">
    <property type="protein sequence ID" value="OOP66335.1"/>
    <property type="molecule type" value="Genomic_DNA"/>
</dbReference>
<evidence type="ECO:0000313" key="3">
    <source>
        <dbReference type="EMBL" id="OOP66335.1"/>
    </source>
</evidence>
<feature type="transmembrane region" description="Helical" evidence="1">
    <location>
        <begin position="47"/>
        <end position="68"/>
    </location>
</feature>
<protein>
    <recommendedName>
        <fullName evidence="2">YdbS-like PH domain-containing protein</fullName>
    </recommendedName>
</protein>